<dbReference type="Gene3D" id="3.10.10.10">
    <property type="entry name" value="HIV Type 1 Reverse Transcriptase, subunit A, domain 1"/>
    <property type="match status" value="1"/>
</dbReference>
<dbReference type="SUPFAM" id="SSF53098">
    <property type="entry name" value="Ribonuclease H-like"/>
    <property type="match status" value="1"/>
</dbReference>
<dbReference type="GO" id="GO:0015074">
    <property type="term" value="P:DNA integration"/>
    <property type="evidence" value="ECO:0007669"/>
    <property type="project" value="InterPro"/>
</dbReference>
<dbReference type="InterPro" id="IPR001584">
    <property type="entry name" value="Integrase_cat-core"/>
</dbReference>
<dbReference type="InterPro" id="IPR043128">
    <property type="entry name" value="Rev_trsase/Diguanyl_cyclase"/>
</dbReference>
<evidence type="ECO:0000256" key="2">
    <source>
        <dbReference type="ARBA" id="ARBA00022695"/>
    </source>
</evidence>
<feature type="domain" description="Integrase catalytic" evidence="10">
    <location>
        <begin position="1901"/>
        <end position="2059"/>
    </location>
</feature>
<dbReference type="InterPro" id="IPR041577">
    <property type="entry name" value="RT_RNaseH_2"/>
</dbReference>
<dbReference type="Pfam" id="PF17667">
    <property type="entry name" value="Pkinase_fungal"/>
    <property type="match status" value="1"/>
</dbReference>
<dbReference type="PANTHER" id="PTHR37984">
    <property type="entry name" value="PROTEIN CBG26694"/>
    <property type="match status" value="1"/>
</dbReference>
<accession>A0AAD7XF53</accession>
<gene>
    <name evidence="11" type="ORF">ONZ51_g1133</name>
</gene>
<keyword evidence="4" id="KW-0378">Hydrolase</keyword>
<evidence type="ECO:0000256" key="7">
    <source>
        <dbReference type="PROSITE-ProRule" id="PRU00047"/>
    </source>
</evidence>
<dbReference type="GO" id="GO:0004519">
    <property type="term" value="F:endonuclease activity"/>
    <property type="evidence" value="ECO:0007669"/>
    <property type="project" value="UniProtKB-KW"/>
</dbReference>
<keyword evidence="7" id="KW-0479">Metal-binding</keyword>
<dbReference type="Proteomes" id="UP001215151">
    <property type="component" value="Unassembled WGS sequence"/>
</dbReference>
<protein>
    <submittedName>
        <fullName evidence="11">Uncharacterized protein</fullName>
    </submittedName>
</protein>
<keyword evidence="6" id="KW-0511">Multifunctional enzyme</keyword>
<feature type="compositionally biased region" description="Polar residues" evidence="8">
    <location>
        <begin position="726"/>
        <end position="750"/>
    </location>
</feature>
<feature type="compositionally biased region" description="Basic and acidic residues" evidence="8">
    <location>
        <begin position="670"/>
        <end position="689"/>
    </location>
</feature>
<feature type="region of interest" description="Disordered" evidence="8">
    <location>
        <begin position="2199"/>
        <end position="2226"/>
    </location>
</feature>
<keyword evidence="5" id="KW-0694">RNA-binding</keyword>
<evidence type="ECO:0000256" key="5">
    <source>
        <dbReference type="ARBA" id="ARBA00022884"/>
    </source>
</evidence>
<evidence type="ECO:0000256" key="3">
    <source>
        <dbReference type="ARBA" id="ARBA00022722"/>
    </source>
</evidence>
<dbReference type="PROSITE" id="PS50158">
    <property type="entry name" value="ZF_CCHC"/>
    <property type="match status" value="1"/>
</dbReference>
<organism evidence="11 12">
    <name type="scientific">Trametes cubensis</name>
    <dbReference type="NCBI Taxonomy" id="1111947"/>
    <lineage>
        <taxon>Eukaryota</taxon>
        <taxon>Fungi</taxon>
        <taxon>Dikarya</taxon>
        <taxon>Basidiomycota</taxon>
        <taxon>Agaricomycotina</taxon>
        <taxon>Agaricomycetes</taxon>
        <taxon>Polyporales</taxon>
        <taxon>Polyporaceae</taxon>
        <taxon>Trametes</taxon>
    </lineage>
</organism>
<dbReference type="FunFam" id="1.10.340.70:FF:000001">
    <property type="entry name" value="Retrovirus-related Pol polyprotein from transposon gypsy-like Protein"/>
    <property type="match status" value="1"/>
</dbReference>
<dbReference type="InterPro" id="IPR036397">
    <property type="entry name" value="RNaseH_sf"/>
</dbReference>
<feature type="region of interest" description="Disordered" evidence="8">
    <location>
        <begin position="1703"/>
        <end position="1725"/>
    </location>
</feature>
<dbReference type="CDD" id="cd01647">
    <property type="entry name" value="RT_LTR"/>
    <property type="match status" value="1"/>
</dbReference>
<dbReference type="GO" id="GO:0005634">
    <property type="term" value="C:nucleus"/>
    <property type="evidence" value="ECO:0007669"/>
    <property type="project" value="UniProtKB-ARBA"/>
</dbReference>
<dbReference type="Pfam" id="PF17919">
    <property type="entry name" value="RT_RNaseH_2"/>
    <property type="match status" value="1"/>
</dbReference>
<evidence type="ECO:0000313" key="11">
    <source>
        <dbReference type="EMBL" id="KAJ8496390.1"/>
    </source>
</evidence>
<dbReference type="GO" id="GO:0008270">
    <property type="term" value="F:zinc ion binding"/>
    <property type="evidence" value="ECO:0007669"/>
    <property type="project" value="UniProtKB-KW"/>
</dbReference>
<dbReference type="CDD" id="cd00303">
    <property type="entry name" value="retropepsin_like"/>
    <property type="match status" value="1"/>
</dbReference>
<name>A0AAD7XF53_9APHY</name>
<comment type="caution">
    <text evidence="11">The sequence shown here is derived from an EMBL/GenBank/DDBJ whole genome shotgun (WGS) entry which is preliminary data.</text>
</comment>
<feature type="region of interest" description="Disordered" evidence="8">
    <location>
        <begin position="497"/>
        <end position="524"/>
    </location>
</feature>
<dbReference type="InterPro" id="IPR041588">
    <property type="entry name" value="Integrase_H2C2"/>
</dbReference>
<dbReference type="Gene3D" id="1.10.340.70">
    <property type="match status" value="1"/>
</dbReference>
<evidence type="ECO:0000259" key="10">
    <source>
        <dbReference type="PROSITE" id="PS50994"/>
    </source>
</evidence>
<feature type="region of interest" description="Disordered" evidence="8">
    <location>
        <begin position="659"/>
        <end position="752"/>
    </location>
</feature>
<dbReference type="SUPFAM" id="SSF56672">
    <property type="entry name" value="DNA/RNA polymerases"/>
    <property type="match status" value="1"/>
</dbReference>
<keyword evidence="4" id="KW-0255">Endonuclease</keyword>
<evidence type="ECO:0000313" key="12">
    <source>
        <dbReference type="Proteomes" id="UP001215151"/>
    </source>
</evidence>
<dbReference type="InterPro" id="IPR001878">
    <property type="entry name" value="Znf_CCHC"/>
</dbReference>
<dbReference type="PROSITE" id="PS50994">
    <property type="entry name" value="INTEGRASE"/>
    <property type="match status" value="1"/>
</dbReference>
<sequence>MNKPDDNFVVGEYQRQKVRVAKFWNQSSPATGIRRRTVEHLRQDDQGEICRAAHPRFPMIKEGFRARSDPGMIQRLSIHPPLRDQPSSMGPKREGYMQRLEQNLTRAISEVQATRPLAHFRSTKELVAAMRDAIREHRRALDVAGVLHDDVSTASIVFIKQASMQGGELGASTMLLDFEYNPMNLEFLPATTSSPPSVPFALRPATWSEHSTSDQAELEEIPLDSDDDSELRAARETVRQLASTSRLPPSPSPKVEPSEPNLDELFPSFLPLFDQLLSLKMSQPYRLPPRGATGAPAFDPSNPLTLYDFFEDLEYMFEQAGNVGNTDEAHSYEDFKKETIKEYLGEDGKRLYSIGDLRVLVEDIAKTPFRSASEFKTYSRRFRTIADYLVKHKTLREDERDRLFFKGLPNSLREAVLERLKFTCPEVQAPRQPYTVDQVTAATEFVMDSQDDDSSAAPLVASTSRATSSSISHVKSESSQIADALKAMAQAVALLHQQRASPPTRQSPPHLDAPSSTSRGSSCHYCGESDHIIRRCPQVEADISTGLIKRNESGQVVLASGTYVPNAISGATLRERVQEFYRRHPESKPAAPKPAPQMLLEPIQRVVDSIPTQATIQYMAADSHPRSSTPSYSRGLIHGLEHEAGLFRQLEHEMYAAEHRHKPSASKETTSSREERARRRAVRFEDPPEKVIPLPHASGRIEELPDEPTIRTTNPSDASERAHVTVSATGSSASQPASKSPTPPVANSNLPEHPFRNVRDATYAPPSQRNFATPASKVAVPPQKNEAAYKSLVPIYDPKHAENVFKRCLEAPISLTHEELLALAPEIRHATREACSTRRVPVESETQQSSKTNAQRCAAFLADMPDTFFAASAASDIRQTDVPPPGAIVIQDPVELYLRTQSEDKPRPLLRTSAEGLAIRTIEGTFQDGLKAACILDSGSAIVSMSEGLCHALGLAYDPKVILDMQSANGEVNPSLGLARNVPVKFGTIIVYLQFHIIRSPAYDAILGRPFDVLTESVVQTFGDGSQTITLHDPNSELMTKGEVTLVISSPPSKPDRFTIDAYTSLLPDFNHENLDLLYLSACDPSLLGTDSLCDPSFPYQQLYNYTPNFDSLLFSSSAPAYLTENYTSFSIHSHVSQTPPSPIPIYVASKKKYKPVSKKVKPVLAPLPDQFRIVRDIKGDPLADMPPLPHHPPPFVPIGRYTEERRRGIDALHSEDFLWPQERSLMHTLISQQNNAFAWDESERGQFRPDFFPPVTIPVIPHKPWVQKNLPIPPGLFDEICAVIQKKEAAGVYEPSNSSYRSRWFCVVKKDGKSLRLVHSLEPLNAVTIAHSGVPPFTEHLAESFAGRACGGILDLFVGYDARLLDPSSRDLTTFSTPFGARRLTTLPMGWTNSVPIFHEDVTFILQPEIPEYTRPFIDDVPVRGPATRYELPDGGYETIPENDGIRRFVWEHLNTVNRIVQRVKYSGGTFSGTKSILCAAEYTVVGHRCTYAGRVPEPGNYDKVLNWGPCVNLSEVRAFLGTIGVARSFIPNFGKRAWPLTQLTRKGATFEWGPEQIAAQDDLKRALATSPALRPLDYSSPAAVILAVDTSKIAVGYLLAQCDIDKPSRRFYARFGSIVLNERESAYSQAKLELYGLYRSLKATKRLLIGIRNLVVEVDARYIRGMLNNPDEVPSASMNRWIVTILTFHFELVHVPGVQHGPDGLSRRPRQPGDKQDPPDEEDDWIDRLNGLLHLVNPPVPLRLATERTPLFLASSSISTEPTTTTFEIPRSETAKREDERLRDIYEFLTTLRSPSDLSEPAQQAFARHVLRFYTRGTQLFRRGPEGRDKLVLWPEQRLAILRQAHDDVAHKGVYATTALLAERFWWPQMQADVVWYVRTCHLCQVRQLRQITIPPTVATPAPLFARVHIDTMYMPVASGFRYLLHARCALSSYAEARPVRRENAKAIATWIFEDLLCRWGTLVEIVTDNGTPFVKALSHLRDKYGINHIRISGYNSQANGIIERPHFDMRQALFKAANGDQSKWPRFVHHVLWADRITVRRRYLPRSPPSERPTTTDLIASRARTLARRQEDLARLQSTVYAARIKAARQLELDRAASMRDFNFVRGALVLARNTAIEKSLNRKMRPRYLGPYVVLARNRGGAYIIAELDGSVFDRPIAAFRLVPYLARTQIDLAWLDDPDFLDISTARLREMEQAFDLGDDEDRDDEDVPEDTELDEGGNSL</sequence>
<dbReference type="GO" id="GO:0016779">
    <property type="term" value="F:nucleotidyltransferase activity"/>
    <property type="evidence" value="ECO:0007669"/>
    <property type="project" value="UniProtKB-KW"/>
</dbReference>
<keyword evidence="7" id="KW-0863">Zinc-finger</keyword>
<reference evidence="11" key="1">
    <citation type="submission" date="2022-11" db="EMBL/GenBank/DDBJ databases">
        <title>Genome Sequence of Cubamyces cubensis.</title>
        <authorList>
            <person name="Buettner E."/>
        </authorList>
    </citation>
    <scope>NUCLEOTIDE SEQUENCE</scope>
    <source>
        <strain evidence="11">MPL-01</strain>
    </source>
</reference>
<evidence type="ECO:0000256" key="6">
    <source>
        <dbReference type="ARBA" id="ARBA00023268"/>
    </source>
</evidence>
<dbReference type="PANTHER" id="PTHR37984:SF5">
    <property type="entry name" value="PROTEIN NYNRIN-LIKE"/>
    <property type="match status" value="1"/>
</dbReference>
<dbReference type="Pfam" id="PF17921">
    <property type="entry name" value="Integrase_H2C2"/>
    <property type="match status" value="1"/>
</dbReference>
<dbReference type="InterPro" id="IPR050951">
    <property type="entry name" value="Retrovirus_Pol_polyprotein"/>
</dbReference>
<dbReference type="Gene3D" id="3.30.420.10">
    <property type="entry name" value="Ribonuclease H-like superfamily/Ribonuclease H"/>
    <property type="match status" value="1"/>
</dbReference>
<keyword evidence="1" id="KW-0808">Transferase</keyword>
<evidence type="ECO:0000259" key="9">
    <source>
        <dbReference type="PROSITE" id="PS50158"/>
    </source>
</evidence>
<dbReference type="EMBL" id="JAPEVG010000015">
    <property type="protein sequence ID" value="KAJ8496390.1"/>
    <property type="molecule type" value="Genomic_DNA"/>
</dbReference>
<evidence type="ECO:0000256" key="4">
    <source>
        <dbReference type="ARBA" id="ARBA00022759"/>
    </source>
</evidence>
<proteinExistence type="predicted"/>
<keyword evidence="2" id="KW-0548">Nucleotidyltransferase</keyword>
<dbReference type="Gene3D" id="2.40.70.10">
    <property type="entry name" value="Acid Proteases"/>
    <property type="match status" value="1"/>
</dbReference>
<feature type="domain" description="CCHC-type" evidence="9">
    <location>
        <begin position="523"/>
        <end position="538"/>
    </location>
</feature>
<feature type="region of interest" description="Disordered" evidence="8">
    <location>
        <begin position="449"/>
        <end position="473"/>
    </location>
</feature>
<dbReference type="GO" id="GO:0003723">
    <property type="term" value="F:RNA binding"/>
    <property type="evidence" value="ECO:0007669"/>
    <property type="project" value="UniProtKB-KW"/>
</dbReference>
<keyword evidence="3" id="KW-0540">Nuclease</keyword>
<dbReference type="InterPro" id="IPR012337">
    <property type="entry name" value="RNaseH-like_sf"/>
</dbReference>
<dbReference type="InterPro" id="IPR021109">
    <property type="entry name" value="Peptidase_aspartic_dom_sf"/>
</dbReference>
<keyword evidence="12" id="KW-1185">Reference proteome</keyword>
<dbReference type="InterPro" id="IPR040976">
    <property type="entry name" value="Pkinase_fungal"/>
</dbReference>
<feature type="region of interest" description="Disordered" evidence="8">
    <location>
        <begin position="238"/>
        <end position="261"/>
    </location>
</feature>
<dbReference type="InterPro" id="IPR043502">
    <property type="entry name" value="DNA/RNA_pol_sf"/>
</dbReference>
<keyword evidence="7" id="KW-0862">Zinc</keyword>
<evidence type="ECO:0000256" key="8">
    <source>
        <dbReference type="SAM" id="MobiDB-lite"/>
    </source>
</evidence>
<dbReference type="Gene3D" id="3.30.70.270">
    <property type="match status" value="2"/>
</dbReference>
<feature type="compositionally biased region" description="Acidic residues" evidence="8">
    <location>
        <begin position="2202"/>
        <end position="2226"/>
    </location>
</feature>
<evidence type="ECO:0000256" key="1">
    <source>
        <dbReference type="ARBA" id="ARBA00022679"/>
    </source>
</evidence>
<feature type="compositionally biased region" description="Low complexity" evidence="8">
    <location>
        <begin position="461"/>
        <end position="473"/>
    </location>
</feature>